<keyword evidence="2" id="KW-1185">Reference proteome</keyword>
<reference evidence="1 2" key="1">
    <citation type="journal article" date="2024" name="Plant Biotechnol. J.">
        <title>Genome and CRISPR/Cas9 system of a widespread forest tree (Populus alba) in the world.</title>
        <authorList>
            <person name="Liu Y.J."/>
            <person name="Jiang P.F."/>
            <person name="Han X.M."/>
            <person name="Li X.Y."/>
            <person name="Wang H.M."/>
            <person name="Wang Y.J."/>
            <person name="Wang X.X."/>
            <person name="Zeng Q.Y."/>
        </authorList>
    </citation>
    <scope>NUCLEOTIDE SEQUENCE [LARGE SCALE GENOMIC DNA]</scope>
    <source>
        <strain evidence="2">cv. PAL-ZL1</strain>
    </source>
</reference>
<evidence type="ECO:0000313" key="2">
    <source>
        <dbReference type="Proteomes" id="UP000309997"/>
    </source>
</evidence>
<organism evidence="1 2">
    <name type="scientific">Populus alba</name>
    <name type="common">White poplar</name>
    <dbReference type="NCBI Taxonomy" id="43335"/>
    <lineage>
        <taxon>Eukaryota</taxon>
        <taxon>Viridiplantae</taxon>
        <taxon>Streptophyta</taxon>
        <taxon>Embryophyta</taxon>
        <taxon>Tracheophyta</taxon>
        <taxon>Spermatophyta</taxon>
        <taxon>Magnoliopsida</taxon>
        <taxon>eudicotyledons</taxon>
        <taxon>Gunneridae</taxon>
        <taxon>Pentapetalae</taxon>
        <taxon>rosids</taxon>
        <taxon>fabids</taxon>
        <taxon>Malpighiales</taxon>
        <taxon>Salicaceae</taxon>
        <taxon>Saliceae</taxon>
        <taxon>Populus</taxon>
    </lineage>
</organism>
<sequence>MPRGYSDVDQLPRERRGEVGICVVIFIKECVLAGDGLDAADKKHKHSTIKARNYYIFVCGFCQLSIDLQLCTLRNTLLQGVEFVLNYEPKRQKKYMKSTEGSMTSNVELY</sequence>
<comment type="caution">
    <text evidence="1">The sequence shown here is derived from an EMBL/GenBank/DDBJ whole genome shotgun (WGS) entry which is preliminary data.</text>
</comment>
<gene>
    <name evidence="1" type="ORF">D5086_004752</name>
</gene>
<protein>
    <submittedName>
        <fullName evidence="1">Uncharacterized protein</fullName>
    </submittedName>
</protein>
<accession>A0ACC4CSP7</accession>
<dbReference type="EMBL" id="RCHU02000002">
    <property type="protein sequence ID" value="KAL3603893.1"/>
    <property type="molecule type" value="Genomic_DNA"/>
</dbReference>
<proteinExistence type="predicted"/>
<evidence type="ECO:0000313" key="1">
    <source>
        <dbReference type="EMBL" id="KAL3603893.1"/>
    </source>
</evidence>
<dbReference type="Proteomes" id="UP000309997">
    <property type="component" value="Unassembled WGS sequence"/>
</dbReference>
<name>A0ACC4CSP7_POPAL</name>